<evidence type="ECO:0000313" key="4">
    <source>
        <dbReference type="Proteomes" id="UP001369736"/>
    </source>
</evidence>
<dbReference type="Proteomes" id="UP001369736">
    <property type="component" value="Unassembled WGS sequence"/>
</dbReference>
<gene>
    <name evidence="3" type="ORF">WCD58_24230</name>
</gene>
<protein>
    <submittedName>
        <fullName evidence="3">Glycosyltransferase</fullName>
        <ecNumber evidence="3">2.4.-.-</ecNumber>
    </submittedName>
</protein>
<sequence length="357" mass="37997">MSAESDLRPAPSRGRPEPSGPSSALSAPPRVTAILCTLGRHPRLRDAVTALRRQRDVDLEVVVVDNDPASGRTTAALAGLDEEPGAPLWVVAAERRGLSAARNVGLAAATGDLVAFTDDDALPAPDWAATVVALFDDAPESSRLSCVTGRVVPGSLETPWERLFEEAGGFDKGGEPLAWSLAPDGPSAALGRPGPRGVLYPYGGTEFGAGNNMVFLRARLDDLGGFDEDLGAGTPTRGGEDLDVFRRVLLAGDTLAYSPGAVVHHFHRDSADALRDQMYGYGTGMAAAMTKILTSDGRASWHLARHLARVGWVVFSRRSPKNVGKSDGYPGWLTRAELAGYLAGPWLLLRTRRSRRR</sequence>
<dbReference type="PANTHER" id="PTHR43685:SF2">
    <property type="entry name" value="GLYCOSYLTRANSFERASE 2-LIKE DOMAIN-CONTAINING PROTEIN"/>
    <property type="match status" value="1"/>
</dbReference>
<keyword evidence="3" id="KW-0808">Transferase</keyword>
<dbReference type="RefSeq" id="WP_337705651.1">
    <property type="nucleotide sequence ID" value="NZ_JBBEGM010000011.1"/>
</dbReference>
<dbReference type="InterPro" id="IPR029044">
    <property type="entry name" value="Nucleotide-diphossugar_trans"/>
</dbReference>
<dbReference type="GO" id="GO:0016757">
    <property type="term" value="F:glycosyltransferase activity"/>
    <property type="evidence" value="ECO:0007669"/>
    <property type="project" value="UniProtKB-KW"/>
</dbReference>
<dbReference type="InterPro" id="IPR001173">
    <property type="entry name" value="Glyco_trans_2-like"/>
</dbReference>
<dbReference type="EMBL" id="JBBEGM010000011">
    <property type="protein sequence ID" value="MEJ2864287.1"/>
    <property type="molecule type" value="Genomic_DNA"/>
</dbReference>
<evidence type="ECO:0000313" key="3">
    <source>
        <dbReference type="EMBL" id="MEJ2864287.1"/>
    </source>
</evidence>
<reference evidence="3 4" key="1">
    <citation type="submission" date="2024-03" db="EMBL/GenBank/DDBJ databases">
        <title>Actinomycetospora sp. OC33-EN07, a novel actinomycete isolated from wild orchid (Aerides multiflora).</title>
        <authorList>
            <person name="Suriyachadkun C."/>
        </authorList>
    </citation>
    <scope>NUCLEOTIDE SEQUENCE [LARGE SCALE GENOMIC DNA]</scope>
    <source>
        <strain evidence="3 4">OC33-EN07</strain>
    </source>
</reference>
<comment type="caution">
    <text evidence="3">The sequence shown here is derived from an EMBL/GenBank/DDBJ whole genome shotgun (WGS) entry which is preliminary data.</text>
</comment>
<dbReference type="Gene3D" id="3.90.550.10">
    <property type="entry name" value="Spore Coat Polysaccharide Biosynthesis Protein SpsA, Chain A"/>
    <property type="match status" value="1"/>
</dbReference>
<keyword evidence="4" id="KW-1185">Reference proteome</keyword>
<organism evidence="3 4">
    <name type="scientific">Actinomycetospora flava</name>
    <dbReference type="NCBI Taxonomy" id="3129232"/>
    <lineage>
        <taxon>Bacteria</taxon>
        <taxon>Bacillati</taxon>
        <taxon>Actinomycetota</taxon>
        <taxon>Actinomycetes</taxon>
        <taxon>Pseudonocardiales</taxon>
        <taxon>Pseudonocardiaceae</taxon>
        <taxon>Actinomycetospora</taxon>
    </lineage>
</organism>
<feature type="region of interest" description="Disordered" evidence="1">
    <location>
        <begin position="1"/>
        <end position="28"/>
    </location>
</feature>
<feature type="domain" description="Glycosyltransferase 2-like" evidence="2">
    <location>
        <begin position="33"/>
        <end position="141"/>
    </location>
</feature>
<proteinExistence type="predicted"/>
<dbReference type="InterPro" id="IPR050834">
    <property type="entry name" value="Glycosyltransf_2"/>
</dbReference>
<accession>A0ABU8MAB9</accession>
<dbReference type="SUPFAM" id="SSF53448">
    <property type="entry name" value="Nucleotide-diphospho-sugar transferases"/>
    <property type="match status" value="1"/>
</dbReference>
<dbReference type="PANTHER" id="PTHR43685">
    <property type="entry name" value="GLYCOSYLTRANSFERASE"/>
    <property type="match status" value="1"/>
</dbReference>
<keyword evidence="3" id="KW-0328">Glycosyltransferase</keyword>
<dbReference type="EC" id="2.4.-.-" evidence="3"/>
<evidence type="ECO:0000256" key="1">
    <source>
        <dbReference type="SAM" id="MobiDB-lite"/>
    </source>
</evidence>
<name>A0ABU8MAB9_9PSEU</name>
<evidence type="ECO:0000259" key="2">
    <source>
        <dbReference type="Pfam" id="PF00535"/>
    </source>
</evidence>
<dbReference type="Pfam" id="PF00535">
    <property type="entry name" value="Glycos_transf_2"/>
    <property type="match status" value="1"/>
</dbReference>